<evidence type="ECO:0000313" key="1">
    <source>
        <dbReference type="EMBL" id="WRY33785.1"/>
    </source>
</evidence>
<dbReference type="EMBL" id="CP135443">
    <property type="protein sequence ID" value="WRY33785.1"/>
    <property type="molecule type" value="Genomic_DNA"/>
</dbReference>
<sequence length="450" mass="49403">MREIGTLWIGGRLSWLEILCLKSFVDQGQKITLFSYGPIENVPNGVILRDGREILAPDPQEGFLKYERKDSFALFADLFRLHMLAKCPGMIWVDTDVYCHRPLTYDSPYVLGYELPDSPRVNNAVLALPAGSLLLQTMLDFTKDRFSIAPFLPPHLASSYHEAAARGAPVHVSQQPWGIWGPLMVTYFTHALGLGGQVQPMEAFYPVPFPERAKLLGSETAMQACLSAQTTGLHLWASNKRSLGRNPHSVPANGSYLEHLCRKHGLRPEFAPITGRAKLTFEETGIAAQVLAEMGVGVVRACYDLGGMAPGLALAAHRRHNCDVVLVDLTPEGTAQTTPSPWVAPYVEWLVSQGVRRDLVRVVLDPFFLEPDGLALATGSYGDQWPVTALGPLLPRLLRPDGVLVIDIRRGSGGFPYLRKQGALRRLEAAEPEPDAAITRAIFTPQAPTS</sequence>
<keyword evidence="2" id="KW-1185">Reference proteome</keyword>
<accession>A0ABZ1DYB1</accession>
<organism evidence="1 2">
    <name type="scientific">Thioclava litoralis</name>
    <dbReference type="NCBI Taxonomy" id="3076557"/>
    <lineage>
        <taxon>Bacteria</taxon>
        <taxon>Pseudomonadati</taxon>
        <taxon>Pseudomonadota</taxon>
        <taxon>Alphaproteobacteria</taxon>
        <taxon>Rhodobacterales</taxon>
        <taxon>Paracoccaceae</taxon>
        <taxon>Thioclava</taxon>
    </lineage>
</organism>
<protein>
    <submittedName>
        <fullName evidence="1">Uncharacterized protein</fullName>
    </submittedName>
</protein>
<dbReference type="InterPro" id="IPR029044">
    <property type="entry name" value="Nucleotide-diphossugar_trans"/>
</dbReference>
<proteinExistence type="predicted"/>
<dbReference type="Gene3D" id="3.90.550.20">
    <property type="match status" value="1"/>
</dbReference>
<reference evidence="1 2" key="1">
    <citation type="submission" date="2023-09" db="EMBL/GenBank/DDBJ databases">
        <title>Thioclava shenzhenensis sp. nov., a multidrug resistant bacteria-antagonizing species isolated from coastal seawater.</title>
        <authorList>
            <person name="Long M."/>
        </authorList>
    </citation>
    <scope>NUCLEOTIDE SEQUENCE [LARGE SCALE GENOMIC DNA]</scope>
    <source>
        <strain evidence="1 2">FTW29</strain>
    </source>
</reference>
<dbReference type="Proteomes" id="UP001623290">
    <property type="component" value="Chromosome"/>
</dbReference>
<dbReference type="SUPFAM" id="SSF53448">
    <property type="entry name" value="Nucleotide-diphospho-sugar transferases"/>
    <property type="match status" value="1"/>
</dbReference>
<dbReference type="RefSeq" id="WP_406720925.1">
    <property type="nucleotide sequence ID" value="NZ_CP135443.1"/>
</dbReference>
<name>A0ABZ1DYB1_9RHOB</name>
<gene>
    <name evidence="1" type="ORF">RPE78_00380</name>
</gene>
<evidence type="ECO:0000313" key="2">
    <source>
        <dbReference type="Proteomes" id="UP001623290"/>
    </source>
</evidence>